<keyword evidence="3" id="KW-1185">Reference proteome</keyword>
<dbReference type="Gene3D" id="3.60.10.10">
    <property type="entry name" value="Endonuclease/exonuclease/phosphatase"/>
    <property type="match status" value="1"/>
</dbReference>
<keyword evidence="1" id="KW-0175">Coiled coil</keyword>
<dbReference type="AlphaFoldDB" id="B8FIN7"/>
<evidence type="ECO:0000313" key="3">
    <source>
        <dbReference type="Proteomes" id="UP000000739"/>
    </source>
</evidence>
<keyword evidence="2" id="KW-0255">Endonuclease</keyword>
<reference evidence="2 3" key="1">
    <citation type="journal article" date="2012" name="Environ. Microbiol.">
        <title>The genome sequence of Desulfatibacillum alkenivorans AK-01: a blueprint for anaerobic alkane oxidation.</title>
        <authorList>
            <person name="Callaghan A.V."/>
            <person name="Morris B.E."/>
            <person name="Pereira I.A."/>
            <person name="McInerney M.J."/>
            <person name="Austin R.N."/>
            <person name="Groves J.T."/>
            <person name="Kukor J.J."/>
            <person name="Suflita J.M."/>
            <person name="Young L.Y."/>
            <person name="Zylstra G.J."/>
            <person name="Wawrik B."/>
        </authorList>
    </citation>
    <scope>NUCLEOTIDE SEQUENCE [LARGE SCALE GENOMIC DNA]</scope>
    <source>
        <strain evidence="2 3">AK-01</strain>
    </source>
</reference>
<evidence type="ECO:0000256" key="1">
    <source>
        <dbReference type="SAM" id="Coils"/>
    </source>
</evidence>
<dbReference type="GO" id="GO:0004519">
    <property type="term" value="F:endonuclease activity"/>
    <property type="evidence" value="ECO:0007669"/>
    <property type="project" value="UniProtKB-KW"/>
</dbReference>
<dbReference type="Proteomes" id="UP000000739">
    <property type="component" value="Chromosome"/>
</dbReference>
<dbReference type="CDD" id="cd10283">
    <property type="entry name" value="MnuA_DNase1-like"/>
    <property type="match status" value="1"/>
</dbReference>
<accession>B8FIN7</accession>
<gene>
    <name evidence="2" type="ordered locus">Dalk_2585</name>
</gene>
<feature type="coiled-coil region" evidence="1">
    <location>
        <begin position="304"/>
        <end position="340"/>
    </location>
</feature>
<dbReference type="HOGENOM" id="CLU_048413_0_0_7"/>
<evidence type="ECO:0000313" key="2">
    <source>
        <dbReference type="EMBL" id="ACL04278.1"/>
    </source>
</evidence>
<dbReference type="KEGG" id="dal:Dalk_2585"/>
<sequence>MPFYKPLKGMPIEDRQRTIAGIQRLRAQFDAVNFPGKKTSESLILGTWNIRNFDDDRFNYGPRMEESFYYIAEIMSRFDILAVQEICENLAPLDRLMHHLGYQYDYIVTDVTHSGLGGNRERLGFVYDKDKVKFKGVAGELVLPDKMLISEAADKGRQFARTPFGCQFQSGWFKFLFSTVHIYYGSASTKSQAYARRVEEIKAVAKYLSKEAKMSDANQILVGDFNILEPGSKGFDALEKNGFTAVRNRMGSNRDRTKYYDQISFRSRKNEVKLLEPKREDRVFQFFDSVYRPDDFETYKPVIQERLKAKLNIAKADLAKATSKKKREKAENQIKAIEAARKSDASLEEYYGEWRTFQMSDHLPLWVELEINFSDAYLEYLLTYQSDAE</sequence>
<proteinExistence type="predicted"/>
<name>B8FIN7_DESAL</name>
<organism evidence="2 3">
    <name type="scientific">Desulfatibacillum aliphaticivorans</name>
    <dbReference type="NCBI Taxonomy" id="218208"/>
    <lineage>
        <taxon>Bacteria</taxon>
        <taxon>Pseudomonadati</taxon>
        <taxon>Thermodesulfobacteriota</taxon>
        <taxon>Desulfobacteria</taxon>
        <taxon>Desulfobacterales</taxon>
        <taxon>Desulfatibacillaceae</taxon>
        <taxon>Desulfatibacillum</taxon>
    </lineage>
</organism>
<protein>
    <submittedName>
        <fullName evidence="2">Endonuclease/exonuclease/phosphatase</fullName>
    </submittedName>
</protein>
<dbReference type="RefSeq" id="WP_015947351.1">
    <property type="nucleotide sequence ID" value="NC_011768.1"/>
</dbReference>
<dbReference type="eggNOG" id="COG2374">
    <property type="taxonomic scope" value="Bacteria"/>
</dbReference>
<dbReference type="InterPro" id="IPR036691">
    <property type="entry name" value="Endo/exonu/phosph_ase_sf"/>
</dbReference>
<keyword evidence="2" id="KW-0378">Hydrolase</keyword>
<dbReference type="EMBL" id="CP001322">
    <property type="protein sequence ID" value="ACL04278.1"/>
    <property type="molecule type" value="Genomic_DNA"/>
</dbReference>
<keyword evidence="2" id="KW-0540">Nuclease</keyword>
<dbReference type="SUPFAM" id="SSF56219">
    <property type="entry name" value="DNase I-like"/>
    <property type="match status" value="1"/>
</dbReference>